<name>A0A2P5W1G2_GOSBA</name>
<dbReference type="AlphaFoldDB" id="A0A2P5W1G2"/>
<reference evidence="2 3" key="1">
    <citation type="submission" date="2015-01" db="EMBL/GenBank/DDBJ databases">
        <title>Genome of allotetraploid Gossypium barbadense reveals genomic plasticity and fiber elongation in cotton evolution.</title>
        <authorList>
            <person name="Chen X."/>
            <person name="Liu X."/>
            <person name="Zhao B."/>
            <person name="Zheng H."/>
            <person name="Hu Y."/>
            <person name="Lu G."/>
            <person name="Yang C."/>
            <person name="Chen J."/>
            <person name="Shan C."/>
            <person name="Zhang L."/>
            <person name="Zhou Y."/>
            <person name="Wang L."/>
            <person name="Guo W."/>
            <person name="Bai Y."/>
            <person name="Ruan J."/>
            <person name="Shangguan X."/>
            <person name="Mao Y."/>
            <person name="Jiang J."/>
            <person name="Zhu Y."/>
            <person name="Lei J."/>
            <person name="Kang H."/>
            <person name="Chen S."/>
            <person name="He X."/>
            <person name="Wang R."/>
            <person name="Wang Y."/>
            <person name="Chen J."/>
            <person name="Wang L."/>
            <person name="Yu S."/>
            <person name="Wang B."/>
            <person name="Wei J."/>
            <person name="Song S."/>
            <person name="Lu X."/>
            <person name="Gao Z."/>
            <person name="Gu W."/>
            <person name="Deng X."/>
            <person name="Ma D."/>
            <person name="Wang S."/>
            <person name="Liang W."/>
            <person name="Fang L."/>
            <person name="Cai C."/>
            <person name="Zhu X."/>
            <person name="Zhou B."/>
            <person name="Zhang Y."/>
            <person name="Chen Z."/>
            <person name="Xu S."/>
            <person name="Zhu R."/>
            <person name="Wang S."/>
            <person name="Zhang T."/>
            <person name="Zhao G."/>
        </authorList>
    </citation>
    <scope>NUCLEOTIDE SEQUENCE [LARGE SCALE GENOMIC DNA]</scope>
    <source>
        <strain evidence="3">cv. Xinhai21</strain>
        <tissue evidence="2">Leaf</tissue>
    </source>
</reference>
<gene>
    <name evidence="2" type="ORF">GOBAR_AA35786</name>
</gene>
<evidence type="ECO:0000256" key="1">
    <source>
        <dbReference type="SAM" id="MobiDB-lite"/>
    </source>
</evidence>
<evidence type="ECO:0000313" key="3">
    <source>
        <dbReference type="Proteomes" id="UP000239757"/>
    </source>
</evidence>
<dbReference type="EMBL" id="KZ669632">
    <property type="protein sequence ID" value="PPR84926.1"/>
    <property type="molecule type" value="Genomic_DNA"/>
</dbReference>
<feature type="region of interest" description="Disordered" evidence="1">
    <location>
        <begin position="138"/>
        <end position="192"/>
    </location>
</feature>
<organism evidence="2 3">
    <name type="scientific">Gossypium barbadense</name>
    <name type="common">Sea Island cotton</name>
    <name type="synonym">Hibiscus barbadensis</name>
    <dbReference type="NCBI Taxonomy" id="3634"/>
    <lineage>
        <taxon>Eukaryota</taxon>
        <taxon>Viridiplantae</taxon>
        <taxon>Streptophyta</taxon>
        <taxon>Embryophyta</taxon>
        <taxon>Tracheophyta</taxon>
        <taxon>Spermatophyta</taxon>
        <taxon>Magnoliopsida</taxon>
        <taxon>eudicotyledons</taxon>
        <taxon>Gunneridae</taxon>
        <taxon>Pentapetalae</taxon>
        <taxon>rosids</taxon>
        <taxon>malvids</taxon>
        <taxon>Malvales</taxon>
        <taxon>Malvaceae</taxon>
        <taxon>Malvoideae</taxon>
        <taxon>Gossypium</taxon>
    </lineage>
</organism>
<accession>A0A2P5W1G2</accession>
<proteinExistence type="predicted"/>
<dbReference type="Proteomes" id="UP000239757">
    <property type="component" value="Unassembled WGS sequence"/>
</dbReference>
<sequence>MLSKFILVSETCFQNTKTAFKNQQASIQGLKTQMGQLSRLISERPQSILPSNTEPNLREHLNAISTQDKEGFIEPEPELTQETVVSKGELTLRRDEMITLQAHNSGITSNIEGYGPHHSTKPNNMVQPILQKMSLNEAHESFSSNNREPVHEDQRLQIEERDEWRMHKPRTPDKPKLCQNKPDTSPNQLKVGDKVRCRRSAHCHYYTE</sequence>
<feature type="compositionally biased region" description="Basic and acidic residues" evidence="1">
    <location>
        <begin position="148"/>
        <end position="176"/>
    </location>
</feature>
<protein>
    <submittedName>
        <fullName evidence="2">Uncharacterized protein</fullName>
    </submittedName>
</protein>
<evidence type="ECO:0000313" key="2">
    <source>
        <dbReference type="EMBL" id="PPR84926.1"/>
    </source>
</evidence>